<proteinExistence type="predicted"/>
<dbReference type="AlphaFoldDB" id="A0A8X6F2J7"/>
<dbReference type="OrthoDB" id="10367600at2759"/>
<sequence>MVKELEDVKSKRKIIRSLTTKLITKIECIIKDESISYENKIEDLIYCKEQLLDKQNNLKELNEMIESLIKSEEIEKEVSASVEYSENIIKWLSRISRFIKENANILYRNDTDNSLDSSINEGANIVT</sequence>
<name>A0A8X6F2J7_TRICU</name>
<dbReference type="EMBL" id="BMAO01020555">
    <property type="protein sequence ID" value="GFQ68317.1"/>
    <property type="molecule type" value="Genomic_DNA"/>
</dbReference>
<gene>
    <name evidence="1" type="ORF">TNCT_76531</name>
</gene>
<protein>
    <submittedName>
        <fullName evidence="1">Uncharacterized protein</fullName>
    </submittedName>
</protein>
<evidence type="ECO:0000313" key="2">
    <source>
        <dbReference type="Proteomes" id="UP000887116"/>
    </source>
</evidence>
<accession>A0A8X6F2J7</accession>
<organism evidence="1 2">
    <name type="scientific">Trichonephila clavata</name>
    <name type="common">Joro spider</name>
    <name type="synonym">Nephila clavata</name>
    <dbReference type="NCBI Taxonomy" id="2740835"/>
    <lineage>
        <taxon>Eukaryota</taxon>
        <taxon>Metazoa</taxon>
        <taxon>Ecdysozoa</taxon>
        <taxon>Arthropoda</taxon>
        <taxon>Chelicerata</taxon>
        <taxon>Arachnida</taxon>
        <taxon>Araneae</taxon>
        <taxon>Araneomorphae</taxon>
        <taxon>Entelegynae</taxon>
        <taxon>Araneoidea</taxon>
        <taxon>Nephilidae</taxon>
        <taxon>Trichonephila</taxon>
    </lineage>
</organism>
<dbReference type="Proteomes" id="UP000887116">
    <property type="component" value="Unassembled WGS sequence"/>
</dbReference>
<keyword evidence="2" id="KW-1185">Reference proteome</keyword>
<reference evidence="1" key="1">
    <citation type="submission" date="2020-07" db="EMBL/GenBank/DDBJ databases">
        <title>Multicomponent nature underlies the extraordinary mechanical properties of spider dragline silk.</title>
        <authorList>
            <person name="Kono N."/>
            <person name="Nakamura H."/>
            <person name="Mori M."/>
            <person name="Yoshida Y."/>
            <person name="Ohtoshi R."/>
            <person name="Malay A.D."/>
            <person name="Moran D.A.P."/>
            <person name="Tomita M."/>
            <person name="Numata K."/>
            <person name="Arakawa K."/>
        </authorList>
    </citation>
    <scope>NUCLEOTIDE SEQUENCE</scope>
</reference>
<comment type="caution">
    <text evidence="1">The sequence shown here is derived from an EMBL/GenBank/DDBJ whole genome shotgun (WGS) entry which is preliminary data.</text>
</comment>
<evidence type="ECO:0000313" key="1">
    <source>
        <dbReference type="EMBL" id="GFQ68317.1"/>
    </source>
</evidence>